<evidence type="ECO:0000259" key="2">
    <source>
        <dbReference type="PROSITE" id="PS50106"/>
    </source>
</evidence>
<dbReference type="InterPro" id="IPR028204">
    <property type="entry name" value="Tricorn_C1"/>
</dbReference>
<dbReference type="InterPro" id="IPR029045">
    <property type="entry name" value="ClpP/crotonase-like_dom_sf"/>
</dbReference>
<dbReference type="EMBL" id="BAABRU010000025">
    <property type="protein sequence ID" value="GAA5530854.1"/>
    <property type="molecule type" value="Genomic_DNA"/>
</dbReference>
<dbReference type="Pfam" id="PF14684">
    <property type="entry name" value="Tricorn_C1"/>
    <property type="match status" value="1"/>
</dbReference>
<organism evidence="3 4">
    <name type="scientific">Herpetosiphon gulosus</name>
    <dbReference type="NCBI Taxonomy" id="1973496"/>
    <lineage>
        <taxon>Bacteria</taxon>
        <taxon>Bacillati</taxon>
        <taxon>Chloroflexota</taxon>
        <taxon>Chloroflexia</taxon>
        <taxon>Herpetosiphonales</taxon>
        <taxon>Herpetosiphonaceae</taxon>
        <taxon>Herpetosiphon</taxon>
    </lineage>
</organism>
<keyword evidence="4" id="KW-1185">Reference proteome</keyword>
<dbReference type="Gene3D" id="3.90.226.10">
    <property type="entry name" value="2-enoyl-CoA Hydratase, Chain A, domain 1"/>
    <property type="match status" value="1"/>
</dbReference>
<dbReference type="CDD" id="cd07562">
    <property type="entry name" value="Peptidase_S41_TRI"/>
    <property type="match status" value="1"/>
</dbReference>
<dbReference type="Pfam" id="PF17820">
    <property type="entry name" value="PDZ_6"/>
    <property type="match status" value="1"/>
</dbReference>
<feature type="chain" id="PRO_5047051163" description="PDZ domain-containing protein" evidence="1">
    <location>
        <begin position="25"/>
        <end position="448"/>
    </location>
</feature>
<dbReference type="SMART" id="SM00228">
    <property type="entry name" value="PDZ"/>
    <property type="match status" value="1"/>
</dbReference>
<dbReference type="SMART" id="SM00245">
    <property type="entry name" value="TSPc"/>
    <property type="match status" value="1"/>
</dbReference>
<proteinExistence type="predicted"/>
<dbReference type="InterPro" id="IPR041489">
    <property type="entry name" value="PDZ_6"/>
</dbReference>
<dbReference type="CDD" id="cd06782">
    <property type="entry name" value="cpPDZ_CPP-like"/>
    <property type="match status" value="1"/>
</dbReference>
<keyword evidence="1" id="KW-0732">Signal</keyword>
<accession>A0ABP9X669</accession>
<name>A0ABP9X669_9CHLR</name>
<feature type="domain" description="PDZ" evidence="2">
    <location>
        <begin position="150"/>
        <end position="229"/>
    </location>
</feature>
<feature type="signal peptide" evidence="1">
    <location>
        <begin position="1"/>
        <end position="24"/>
    </location>
</feature>
<dbReference type="PANTHER" id="PTHR32060:SF30">
    <property type="entry name" value="CARBOXY-TERMINAL PROCESSING PROTEASE CTPA"/>
    <property type="match status" value="1"/>
</dbReference>
<evidence type="ECO:0000256" key="1">
    <source>
        <dbReference type="SAM" id="SignalP"/>
    </source>
</evidence>
<evidence type="ECO:0000313" key="4">
    <source>
        <dbReference type="Proteomes" id="UP001428290"/>
    </source>
</evidence>
<dbReference type="InterPro" id="IPR036034">
    <property type="entry name" value="PDZ_sf"/>
</dbReference>
<gene>
    <name evidence="3" type="ORF">Hgul01_04677</name>
</gene>
<dbReference type="Proteomes" id="UP001428290">
    <property type="component" value="Unassembled WGS sequence"/>
</dbReference>
<dbReference type="SUPFAM" id="SSF50156">
    <property type="entry name" value="PDZ domain-like"/>
    <property type="match status" value="1"/>
</dbReference>
<dbReference type="RefSeq" id="WP_345724452.1">
    <property type="nucleotide sequence ID" value="NZ_BAABRU010000025.1"/>
</dbReference>
<dbReference type="PANTHER" id="PTHR32060">
    <property type="entry name" value="TAIL-SPECIFIC PROTEASE"/>
    <property type="match status" value="1"/>
</dbReference>
<dbReference type="Pfam" id="PF03572">
    <property type="entry name" value="Peptidase_S41"/>
    <property type="match status" value="1"/>
</dbReference>
<dbReference type="PROSITE" id="PS50106">
    <property type="entry name" value="PDZ"/>
    <property type="match status" value="1"/>
</dbReference>
<comment type="caution">
    <text evidence="3">The sequence shown here is derived from an EMBL/GenBank/DDBJ whole genome shotgun (WGS) entry which is preliminary data.</text>
</comment>
<dbReference type="Gene3D" id="3.30.750.44">
    <property type="match status" value="1"/>
</dbReference>
<dbReference type="InterPro" id="IPR005151">
    <property type="entry name" value="Tail-specific_protease"/>
</dbReference>
<dbReference type="InterPro" id="IPR001478">
    <property type="entry name" value="PDZ"/>
</dbReference>
<reference evidence="3 4" key="1">
    <citation type="submission" date="2024-02" db="EMBL/GenBank/DDBJ databases">
        <title>Herpetosiphon gulosus NBRC 112829.</title>
        <authorList>
            <person name="Ichikawa N."/>
            <person name="Katano-Makiyama Y."/>
            <person name="Hidaka K."/>
        </authorList>
    </citation>
    <scope>NUCLEOTIDE SEQUENCE [LARGE SCALE GENOMIC DNA]</scope>
    <source>
        <strain evidence="3 4">NBRC 112829</strain>
    </source>
</reference>
<dbReference type="Gene3D" id="2.30.42.10">
    <property type="match status" value="1"/>
</dbReference>
<dbReference type="PROSITE" id="PS51257">
    <property type="entry name" value="PROKAR_LIPOPROTEIN"/>
    <property type="match status" value="1"/>
</dbReference>
<evidence type="ECO:0000313" key="3">
    <source>
        <dbReference type="EMBL" id="GAA5530854.1"/>
    </source>
</evidence>
<sequence>MRYRWLLLLGIGLLASCTAQLPWAATPTVPPTSTATTAPLALATPTLLPSPTAQPSLEPTPTLELAQATPTTTTPMSPAERLALFNNVWQTVNEHYLYPDFNGVDWAAVRTEIEPQVQAAPDDETLYTILEGMVAKLDDQHSRFARPVEAVYEDAVASGTDSYVGIGVLTIHEENAAFITLVFPDSPAQEAGLMRGDRITAVEGQPFTSADQIRGPAGSQVRLTIQTPQADPRELLITRRAVVGKITPSGRRLPNAPTVGYLLIPSLWADDMHTQVVSELSKLIADPQPLDGLILDLRSNGGGWRSVLEGILGQFVSGEVGNFYSQEKLYPLNVKPGLLYEQLHQVPLAVLIDKDSASYAEVLAGTLQFNGALVLGQASQGNTETIFQYNFEDGSRLWVAQEGFKLPDGSNFETTGVQPNIVVEDDWTQYTIPNDPAILQAIVSFSER</sequence>
<protein>
    <recommendedName>
        <fullName evidence="2">PDZ domain-containing protein</fullName>
    </recommendedName>
</protein>
<dbReference type="SUPFAM" id="SSF52096">
    <property type="entry name" value="ClpP/crotonase"/>
    <property type="match status" value="1"/>
</dbReference>